<feature type="region of interest" description="Disordered" evidence="1">
    <location>
        <begin position="116"/>
        <end position="143"/>
    </location>
</feature>
<dbReference type="HOGENOM" id="CLU_1322604_0_0_1"/>
<dbReference type="PANTHER" id="PTHR33237">
    <property type="entry name" value="F2P16.13 PROTEIN-RELATED"/>
    <property type="match status" value="1"/>
</dbReference>
<feature type="region of interest" description="Disordered" evidence="1">
    <location>
        <begin position="1"/>
        <end position="77"/>
    </location>
</feature>
<dbReference type="Proteomes" id="UP000026961">
    <property type="component" value="Chromosome 2"/>
</dbReference>
<name>A0A0D9YRA5_9ORYZ</name>
<sequence>MGHCISMLRKMTRRRQPEPTRGTPKPPLFVVRGDRRPPLRSKPEALPFQAQSFGQLQFAQKPAAGRADSSRSGHETKFRHEVDPGVLDRRRCAPKLVRLPCRSTCSTSAVEPVTAEERPLVPSATKAPPQEGSRTPMVAPPMTPMRPVWQRRILMGMRCELPRFSGLILYDEHGRPIRGTTPGRSYPQIYHRFRAQWKKRNAKAATTLRDLL</sequence>
<evidence type="ECO:0000313" key="2">
    <source>
        <dbReference type="EnsemblPlants" id="OGLUM02G14280.1"/>
    </source>
</evidence>
<evidence type="ECO:0000313" key="3">
    <source>
        <dbReference type="Proteomes" id="UP000026961"/>
    </source>
</evidence>
<keyword evidence="3" id="KW-1185">Reference proteome</keyword>
<dbReference type="Gramene" id="OGLUM02G14280.1">
    <property type="protein sequence ID" value="OGLUM02G14280.1"/>
    <property type="gene ID" value="OGLUM02G14280"/>
</dbReference>
<reference evidence="2" key="2">
    <citation type="submission" date="2018-05" db="EMBL/GenBank/DDBJ databases">
        <title>OgluRS3 (Oryza glumaepatula Reference Sequence Version 3).</title>
        <authorList>
            <person name="Zhang J."/>
            <person name="Kudrna D."/>
            <person name="Lee S."/>
            <person name="Talag J."/>
            <person name="Welchert J."/>
            <person name="Wing R.A."/>
        </authorList>
    </citation>
    <scope>NUCLEOTIDE SEQUENCE [LARGE SCALE GENOMIC DNA]</scope>
</reference>
<reference evidence="2" key="1">
    <citation type="submission" date="2015-04" db="UniProtKB">
        <authorList>
            <consortium name="EnsemblPlants"/>
        </authorList>
    </citation>
    <scope>IDENTIFICATION</scope>
</reference>
<dbReference type="eggNOG" id="ENOG502S3AQ">
    <property type="taxonomic scope" value="Eukaryota"/>
</dbReference>
<dbReference type="PANTHER" id="PTHR33237:SF21">
    <property type="entry name" value="TRANSMEMBRANE PROTEIN"/>
    <property type="match status" value="1"/>
</dbReference>
<organism evidence="2">
    <name type="scientific">Oryza glumipatula</name>
    <dbReference type="NCBI Taxonomy" id="40148"/>
    <lineage>
        <taxon>Eukaryota</taxon>
        <taxon>Viridiplantae</taxon>
        <taxon>Streptophyta</taxon>
        <taxon>Embryophyta</taxon>
        <taxon>Tracheophyta</taxon>
        <taxon>Spermatophyta</taxon>
        <taxon>Magnoliopsida</taxon>
        <taxon>Liliopsida</taxon>
        <taxon>Poales</taxon>
        <taxon>Poaceae</taxon>
        <taxon>BOP clade</taxon>
        <taxon>Oryzoideae</taxon>
        <taxon>Oryzeae</taxon>
        <taxon>Oryzinae</taxon>
        <taxon>Oryza</taxon>
    </lineage>
</organism>
<feature type="compositionally biased region" description="Polar residues" evidence="1">
    <location>
        <begin position="49"/>
        <end position="58"/>
    </location>
</feature>
<protein>
    <submittedName>
        <fullName evidence="2">Uncharacterized protein</fullName>
    </submittedName>
</protein>
<dbReference type="STRING" id="40148.A0A0D9YRA5"/>
<dbReference type="EnsemblPlants" id="OGLUM02G14280.1">
    <property type="protein sequence ID" value="OGLUM02G14280.1"/>
    <property type="gene ID" value="OGLUM02G14280"/>
</dbReference>
<feature type="compositionally biased region" description="Basic and acidic residues" evidence="1">
    <location>
        <begin position="68"/>
        <end position="77"/>
    </location>
</feature>
<evidence type="ECO:0000256" key="1">
    <source>
        <dbReference type="SAM" id="MobiDB-lite"/>
    </source>
</evidence>
<proteinExistence type="predicted"/>
<dbReference type="AlphaFoldDB" id="A0A0D9YRA5"/>
<accession>A0A0D9YRA5</accession>
<feature type="compositionally biased region" description="Basic and acidic residues" evidence="1">
    <location>
        <begin position="32"/>
        <end position="43"/>
    </location>
</feature>